<evidence type="ECO:0000313" key="4">
    <source>
        <dbReference type="EMBL" id="CAL1532741.1"/>
    </source>
</evidence>
<keyword evidence="2" id="KW-0677">Repeat</keyword>
<dbReference type="InterPro" id="IPR055414">
    <property type="entry name" value="LRR_R13L4/SHOC2-like"/>
</dbReference>
<protein>
    <recommendedName>
        <fullName evidence="3">Disease resistance R13L4/SHOC-2-like LRR domain-containing protein</fullName>
    </recommendedName>
</protein>
<dbReference type="PROSITE" id="PS51450">
    <property type="entry name" value="LRR"/>
    <property type="match status" value="2"/>
</dbReference>
<reference evidence="4 5" key="1">
    <citation type="submission" date="2024-04" db="EMBL/GenBank/DDBJ databases">
        <authorList>
            <consortium name="Genoscope - CEA"/>
            <person name="William W."/>
        </authorList>
    </citation>
    <scope>NUCLEOTIDE SEQUENCE [LARGE SCALE GENOMIC DNA]</scope>
</reference>
<dbReference type="SMART" id="SM00369">
    <property type="entry name" value="LRR_TYP"/>
    <property type="match status" value="6"/>
</dbReference>
<dbReference type="EMBL" id="CAXITT010000124">
    <property type="protein sequence ID" value="CAL1532741.1"/>
    <property type="molecule type" value="Genomic_DNA"/>
</dbReference>
<dbReference type="SMART" id="SM00364">
    <property type="entry name" value="LRR_BAC"/>
    <property type="match status" value="5"/>
</dbReference>
<comment type="caution">
    <text evidence="4">The sequence shown here is derived from an EMBL/GenBank/DDBJ whole genome shotgun (WGS) entry which is preliminary data.</text>
</comment>
<dbReference type="AlphaFoldDB" id="A0AAV2HIV5"/>
<dbReference type="SUPFAM" id="SSF52058">
    <property type="entry name" value="L domain-like"/>
    <property type="match status" value="1"/>
</dbReference>
<evidence type="ECO:0000256" key="1">
    <source>
        <dbReference type="ARBA" id="ARBA00022614"/>
    </source>
</evidence>
<evidence type="ECO:0000259" key="3">
    <source>
        <dbReference type="Pfam" id="PF23598"/>
    </source>
</evidence>
<dbReference type="InterPro" id="IPR003591">
    <property type="entry name" value="Leu-rich_rpt_typical-subtyp"/>
</dbReference>
<sequence>MADALLLLALKGQSKHLTLCNKNLEKIPQIIGKLDFICQLQLKNNKIKTLPIEICNLHNLQILNLGNNALEEFPSLLQHLQSLQKLHLFGNNISLIDGNSLNGFKKLKLLNMNGNKLKTLPPEICKLESIEHLSIDKNQLNELPVEFCALITLKEFHVAANCLTSLPLEMGYLINLESLYIQQNKIRELPESLGKCYRLRYLDVGANELRIFPTELSSLPLRELYCEENPLLQNLPVFSVQEEEILSLKELCARFVMKELKDRGSSMRRNIRSYPDVRNMLAQSSKCAVCSNAFLNTWLECVKFVDAKKDLRLVSMSGLIPVRALLCSYKCFNAAGHSYYGVAFP</sequence>
<feature type="domain" description="Disease resistance R13L4/SHOC-2-like LRR" evidence="3">
    <location>
        <begin position="15"/>
        <end position="89"/>
    </location>
</feature>
<evidence type="ECO:0000256" key="2">
    <source>
        <dbReference type="ARBA" id="ARBA00022737"/>
    </source>
</evidence>
<dbReference type="InterPro" id="IPR050216">
    <property type="entry name" value="LRR_domain-containing"/>
</dbReference>
<keyword evidence="1" id="KW-0433">Leucine-rich repeat</keyword>
<dbReference type="PANTHER" id="PTHR48051:SF54">
    <property type="entry name" value="LEUCINE-RICH REPEAT-CONTAINING PROTEIN"/>
    <property type="match status" value="1"/>
</dbReference>
<evidence type="ECO:0000313" key="5">
    <source>
        <dbReference type="Proteomes" id="UP001497497"/>
    </source>
</evidence>
<dbReference type="GO" id="GO:0005737">
    <property type="term" value="C:cytoplasm"/>
    <property type="evidence" value="ECO:0007669"/>
    <property type="project" value="TreeGrafter"/>
</dbReference>
<dbReference type="InterPro" id="IPR032675">
    <property type="entry name" value="LRR_dom_sf"/>
</dbReference>
<name>A0AAV2HIV5_LYMST</name>
<proteinExistence type="predicted"/>
<dbReference type="PANTHER" id="PTHR48051">
    <property type="match status" value="1"/>
</dbReference>
<accession>A0AAV2HIV5</accession>
<dbReference type="Pfam" id="PF23598">
    <property type="entry name" value="LRR_14"/>
    <property type="match status" value="1"/>
</dbReference>
<keyword evidence="5" id="KW-1185">Reference proteome</keyword>
<organism evidence="4 5">
    <name type="scientific">Lymnaea stagnalis</name>
    <name type="common">Great pond snail</name>
    <name type="synonym">Helix stagnalis</name>
    <dbReference type="NCBI Taxonomy" id="6523"/>
    <lineage>
        <taxon>Eukaryota</taxon>
        <taxon>Metazoa</taxon>
        <taxon>Spiralia</taxon>
        <taxon>Lophotrochozoa</taxon>
        <taxon>Mollusca</taxon>
        <taxon>Gastropoda</taxon>
        <taxon>Heterobranchia</taxon>
        <taxon>Euthyneura</taxon>
        <taxon>Panpulmonata</taxon>
        <taxon>Hygrophila</taxon>
        <taxon>Lymnaeoidea</taxon>
        <taxon>Lymnaeidae</taxon>
        <taxon>Lymnaea</taxon>
    </lineage>
</organism>
<dbReference type="Gene3D" id="3.80.10.10">
    <property type="entry name" value="Ribonuclease Inhibitor"/>
    <property type="match status" value="1"/>
</dbReference>
<dbReference type="InterPro" id="IPR001611">
    <property type="entry name" value="Leu-rich_rpt"/>
</dbReference>
<dbReference type="Pfam" id="PF00560">
    <property type="entry name" value="LRR_1"/>
    <property type="match status" value="2"/>
</dbReference>
<gene>
    <name evidence="4" type="ORF">GSLYS_00006759001</name>
</gene>
<dbReference type="Proteomes" id="UP001497497">
    <property type="component" value="Unassembled WGS sequence"/>
</dbReference>